<dbReference type="PANTHER" id="PTHR24346">
    <property type="entry name" value="MAP/MICROTUBULE AFFINITY-REGULATING KINASE"/>
    <property type="match status" value="1"/>
</dbReference>
<dbReference type="PANTHER" id="PTHR24346:SF109">
    <property type="entry name" value="PROTEIN KINASE DOMAIN-CONTAINING PROTEIN"/>
    <property type="match status" value="1"/>
</dbReference>
<dbReference type="InterPro" id="IPR011009">
    <property type="entry name" value="Kinase-like_dom_sf"/>
</dbReference>
<protein>
    <recommendedName>
        <fullName evidence="3">Protein kinase domain-containing protein</fullName>
    </recommendedName>
</protein>
<dbReference type="OrthoDB" id="193931at2759"/>
<dbReference type="PROSITE" id="PS50011">
    <property type="entry name" value="PROTEIN_KINASE_DOM"/>
    <property type="match status" value="1"/>
</dbReference>
<proteinExistence type="predicted"/>
<evidence type="ECO:0000256" key="1">
    <source>
        <dbReference type="ARBA" id="ARBA00022741"/>
    </source>
</evidence>
<dbReference type="GO" id="GO:0035556">
    <property type="term" value="P:intracellular signal transduction"/>
    <property type="evidence" value="ECO:0007669"/>
    <property type="project" value="TreeGrafter"/>
</dbReference>
<keyword evidence="1" id="KW-0547">Nucleotide-binding</keyword>
<dbReference type="InterPro" id="IPR000719">
    <property type="entry name" value="Prot_kinase_dom"/>
</dbReference>
<dbReference type="GO" id="GO:0005737">
    <property type="term" value="C:cytoplasm"/>
    <property type="evidence" value="ECO:0007669"/>
    <property type="project" value="TreeGrafter"/>
</dbReference>
<comment type="caution">
    <text evidence="4">The sequence shown here is derived from an EMBL/GenBank/DDBJ whole genome shotgun (WGS) entry which is preliminary data.</text>
</comment>
<gene>
    <name evidence="4" type="ORF">RHSIM_Rhsim12G0103300</name>
</gene>
<keyword evidence="2" id="KW-0067">ATP-binding</keyword>
<dbReference type="AlphaFoldDB" id="A0A834L809"/>
<sequence>MSTICQIGLSSVSSLVVKPNQDCKFEPMMGGTSLMHWDEYVYRLYAVEERSLEQSEDIDELKILHLHLPVMYSSQSSCVILLISYSNGDGFTSRLSTRYLSPVDVRILHVKISGELTPSSTSDLQGGCDCYCVSTWACGDWVLEPDAARFHPRLHLAAALCLRLQFVNKLSYSFSDSIVPFKMESLQSQRNSLQDPAVIGHLSSYSRNSVVGEKEWARRVSKEELYSELLMISKLFSPFLWLPDSVLDTLQSGHLEDEQRHCLLGMVVEKRILGLHRMKRLTQRLCSWMLSVGLKRPANDAFVLHMTAIDQEHRPTGYKFAIKILSRRKMKSHNMEEKVRREIKICRLFVHPHIIRLYEVIETLTDIYVVMEYAKSRELFDYIVEKRRFRGMKLGAFSNRTYVPDISQEDKVIWICQFSAKSAWESNNLAKSPSTVGEEVECACHHRNGKNLTHAIYKPSLAAAVYQLWGSVSNFYLHASNEWFSRTDDLFIHGNHFHEDTGPVSCIAWTPDNSAFTVGWKLWGLASEDTDELKILHLHLPVMYSSQSSCVILLISYSNGDGFTSRLSTRYLSPVDVRILHVKISGELTPSSTSDLQGGCDCYCASTSACGDWVLEPDAARFHPRLHLAAALCLRLQFVNKLSYSFSDSIVPFKMESLQSQRNSLQDPAVIGHLSSYSRNSVVGEKEWARRVSKEELYSELLMISKLFSPFLWLPDSVLDTLQSGHLEDEQRHCLLGMVVEKRILGLHRMKRLTQRLCSWMLSVGLKRPANDAFVLHMTAIDQEHRPTGYKFAIKILSRRKMKSHNMEEKVRREIKICRLFVHPHIIRLYEVIETLTDIYVVMEYAKSRELFDYIVEKRRFRGMKLGAFSNRQDFGAWAPGVCLSSDEAVSTLLSDQ</sequence>
<dbReference type="GO" id="GO:0005524">
    <property type="term" value="F:ATP binding"/>
    <property type="evidence" value="ECO:0007669"/>
    <property type="project" value="UniProtKB-KW"/>
</dbReference>
<name>A0A834L809_RHOSS</name>
<keyword evidence="5" id="KW-1185">Reference proteome</keyword>
<dbReference type="Proteomes" id="UP000626092">
    <property type="component" value="Unassembled WGS sequence"/>
</dbReference>
<evidence type="ECO:0000259" key="3">
    <source>
        <dbReference type="PROSITE" id="PS50011"/>
    </source>
</evidence>
<dbReference type="GO" id="GO:0004674">
    <property type="term" value="F:protein serine/threonine kinase activity"/>
    <property type="evidence" value="ECO:0007669"/>
    <property type="project" value="TreeGrafter"/>
</dbReference>
<evidence type="ECO:0000313" key="4">
    <source>
        <dbReference type="EMBL" id="KAF7123198.1"/>
    </source>
</evidence>
<dbReference type="Gene3D" id="3.30.200.20">
    <property type="entry name" value="Phosphorylase Kinase, domain 1"/>
    <property type="match status" value="2"/>
</dbReference>
<organism evidence="4 5">
    <name type="scientific">Rhododendron simsii</name>
    <name type="common">Sims's rhododendron</name>
    <dbReference type="NCBI Taxonomy" id="118357"/>
    <lineage>
        <taxon>Eukaryota</taxon>
        <taxon>Viridiplantae</taxon>
        <taxon>Streptophyta</taxon>
        <taxon>Embryophyta</taxon>
        <taxon>Tracheophyta</taxon>
        <taxon>Spermatophyta</taxon>
        <taxon>Magnoliopsida</taxon>
        <taxon>eudicotyledons</taxon>
        <taxon>Gunneridae</taxon>
        <taxon>Pentapetalae</taxon>
        <taxon>asterids</taxon>
        <taxon>Ericales</taxon>
        <taxon>Ericaceae</taxon>
        <taxon>Ericoideae</taxon>
        <taxon>Rhodoreae</taxon>
        <taxon>Rhododendron</taxon>
    </lineage>
</organism>
<feature type="domain" description="Protein kinase" evidence="3">
    <location>
        <begin position="763"/>
        <end position="897"/>
    </location>
</feature>
<accession>A0A834L809</accession>
<evidence type="ECO:0000256" key="2">
    <source>
        <dbReference type="ARBA" id="ARBA00022840"/>
    </source>
</evidence>
<dbReference type="SMART" id="SM00220">
    <property type="entry name" value="S_TKc"/>
    <property type="match status" value="1"/>
</dbReference>
<evidence type="ECO:0000313" key="5">
    <source>
        <dbReference type="Proteomes" id="UP000626092"/>
    </source>
</evidence>
<dbReference type="EMBL" id="WJXA01000012">
    <property type="protein sequence ID" value="KAF7123198.1"/>
    <property type="molecule type" value="Genomic_DNA"/>
</dbReference>
<dbReference type="Pfam" id="PF00069">
    <property type="entry name" value="Pkinase"/>
    <property type="match status" value="2"/>
</dbReference>
<dbReference type="SUPFAM" id="SSF56112">
    <property type="entry name" value="Protein kinase-like (PK-like)"/>
    <property type="match status" value="2"/>
</dbReference>
<reference evidence="4" key="1">
    <citation type="submission" date="2019-11" db="EMBL/GenBank/DDBJ databases">
        <authorList>
            <person name="Liu Y."/>
            <person name="Hou J."/>
            <person name="Li T.-Q."/>
            <person name="Guan C.-H."/>
            <person name="Wu X."/>
            <person name="Wu H.-Z."/>
            <person name="Ling F."/>
            <person name="Zhang R."/>
            <person name="Shi X.-G."/>
            <person name="Ren J.-P."/>
            <person name="Chen E.-F."/>
            <person name="Sun J.-M."/>
        </authorList>
    </citation>
    <scope>NUCLEOTIDE SEQUENCE</scope>
    <source>
        <strain evidence="4">Adult_tree_wgs_1</strain>
        <tissue evidence="4">Leaves</tissue>
    </source>
</reference>